<evidence type="ECO:0000313" key="2">
    <source>
        <dbReference type="Proteomes" id="UP000770717"/>
    </source>
</evidence>
<accession>A0A8J6KBQ8</accession>
<keyword evidence="2" id="KW-1185">Reference proteome</keyword>
<comment type="caution">
    <text evidence="1">The sequence shown here is derived from an EMBL/GenBank/DDBJ whole genome shotgun (WGS) entry which is preliminary data.</text>
</comment>
<protein>
    <submittedName>
        <fullName evidence="1">Uncharacterized protein</fullName>
    </submittedName>
</protein>
<reference evidence="1" key="1">
    <citation type="thesis" date="2020" institute="ProQuest LLC" country="789 East Eisenhower Parkway, Ann Arbor, MI, USA">
        <title>Comparative Genomics and Chromosome Evolution.</title>
        <authorList>
            <person name="Mudd A.B."/>
        </authorList>
    </citation>
    <scope>NUCLEOTIDE SEQUENCE</scope>
    <source>
        <strain evidence="1">HN-11 Male</strain>
        <tissue evidence="1">Kidney and liver</tissue>
    </source>
</reference>
<dbReference type="AlphaFoldDB" id="A0A8J6KBQ8"/>
<dbReference type="EMBL" id="WNTK01000003">
    <property type="protein sequence ID" value="KAG9486411.1"/>
    <property type="molecule type" value="Genomic_DNA"/>
</dbReference>
<evidence type="ECO:0000313" key="1">
    <source>
        <dbReference type="EMBL" id="KAG9486411.1"/>
    </source>
</evidence>
<dbReference type="Proteomes" id="UP000770717">
    <property type="component" value="Unassembled WGS sequence"/>
</dbReference>
<proteinExistence type="predicted"/>
<feature type="non-terminal residue" evidence="1">
    <location>
        <position position="95"/>
    </location>
</feature>
<sequence>ICAPYCKITCGEDPDVWTRFEKNFASLGHHLTSLSEDDSCGEEPDIWLRFVQRSEPEIGVLGADLAFAPRLLERTTVLERNFASLGHHLTSLGEI</sequence>
<name>A0A8J6KBQ8_ELECQ</name>
<gene>
    <name evidence="1" type="ORF">GDO78_006666</name>
</gene>
<organism evidence="1 2">
    <name type="scientific">Eleutherodactylus coqui</name>
    <name type="common">Puerto Rican coqui</name>
    <dbReference type="NCBI Taxonomy" id="57060"/>
    <lineage>
        <taxon>Eukaryota</taxon>
        <taxon>Metazoa</taxon>
        <taxon>Chordata</taxon>
        <taxon>Craniata</taxon>
        <taxon>Vertebrata</taxon>
        <taxon>Euteleostomi</taxon>
        <taxon>Amphibia</taxon>
        <taxon>Batrachia</taxon>
        <taxon>Anura</taxon>
        <taxon>Neobatrachia</taxon>
        <taxon>Hyloidea</taxon>
        <taxon>Eleutherodactylidae</taxon>
        <taxon>Eleutherodactylinae</taxon>
        <taxon>Eleutherodactylus</taxon>
        <taxon>Eleutherodactylus</taxon>
    </lineage>
</organism>